<dbReference type="AlphaFoldDB" id="B3N566"/>
<dbReference type="HOGENOM" id="CLU_019238_0_0_1"/>
<proteinExistence type="predicted"/>
<protein>
    <recommendedName>
        <fullName evidence="4">Beta-1,4-glucuronyltransferase 1</fullName>
    </recommendedName>
</protein>
<evidence type="ECO:0008006" key="4">
    <source>
        <dbReference type="Google" id="ProtNLM"/>
    </source>
</evidence>
<dbReference type="OrthoDB" id="9974378at2759"/>
<evidence type="ECO:0000256" key="1">
    <source>
        <dbReference type="SAM" id="Phobius"/>
    </source>
</evidence>
<reference evidence="2 3" key="1">
    <citation type="journal article" date="2007" name="Nature">
        <title>Evolution of genes and genomes on the Drosophila phylogeny.</title>
        <authorList>
            <consortium name="Drosophila 12 Genomes Consortium"/>
            <person name="Clark A.G."/>
            <person name="Eisen M.B."/>
            <person name="Smith D.R."/>
            <person name="Bergman C.M."/>
            <person name="Oliver B."/>
            <person name="Markow T.A."/>
            <person name="Kaufman T.C."/>
            <person name="Kellis M."/>
            <person name="Gelbart W."/>
            <person name="Iyer V.N."/>
            <person name="Pollard D.A."/>
            <person name="Sackton T.B."/>
            <person name="Larracuente A.M."/>
            <person name="Singh N.D."/>
            <person name="Abad J.P."/>
            <person name="Abt D.N."/>
            <person name="Adryan B."/>
            <person name="Aguade M."/>
            <person name="Akashi H."/>
            <person name="Anderson W.W."/>
            <person name="Aquadro C.F."/>
            <person name="Ardell D.H."/>
            <person name="Arguello R."/>
            <person name="Artieri C.G."/>
            <person name="Barbash D.A."/>
            <person name="Barker D."/>
            <person name="Barsanti P."/>
            <person name="Batterham P."/>
            <person name="Batzoglou S."/>
            <person name="Begun D."/>
            <person name="Bhutkar A."/>
            <person name="Blanco E."/>
            <person name="Bosak S.A."/>
            <person name="Bradley R.K."/>
            <person name="Brand A.D."/>
            <person name="Brent M.R."/>
            <person name="Brooks A.N."/>
            <person name="Brown R.H."/>
            <person name="Butlin R.K."/>
            <person name="Caggese C."/>
            <person name="Calvi B.R."/>
            <person name="Bernardo de Carvalho A."/>
            <person name="Caspi A."/>
            <person name="Castrezana S."/>
            <person name="Celniker S.E."/>
            <person name="Chang J.L."/>
            <person name="Chapple C."/>
            <person name="Chatterji S."/>
            <person name="Chinwalla A."/>
            <person name="Civetta A."/>
            <person name="Clifton S.W."/>
            <person name="Comeron J.M."/>
            <person name="Costello J.C."/>
            <person name="Coyne J.A."/>
            <person name="Daub J."/>
            <person name="David R.G."/>
            <person name="Delcher A.L."/>
            <person name="Delehaunty K."/>
            <person name="Do C.B."/>
            <person name="Ebling H."/>
            <person name="Edwards K."/>
            <person name="Eickbush T."/>
            <person name="Evans J.D."/>
            <person name="Filipski A."/>
            <person name="Findeiss S."/>
            <person name="Freyhult E."/>
            <person name="Fulton L."/>
            <person name="Fulton R."/>
            <person name="Garcia A.C."/>
            <person name="Gardiner A."/>
            <person name="Garfield D.A."/>
            <person name="Garvin B.E."/>
            <person name="Gibson G."/>
            <person name="Gilbert D."/>
            <person name="Gnerre S."/>
            <person name="Godfrey J."/>
            <person name="Good R."/>
            <person name="Gotea V."/>
            <person name="Gravely B."/>
            <person name="Greenberg A.J."/>
            <person name="Griffiths-Jones S."/>
            <person name="Gross S."/>
            <person name="Guigo R."/>
            <person name="Gustafson E.A."/>
            <person name="Haerty W."/>
            <person name="Hahn M.W."/>
            <person name="Halligan D.L."/>
            <person name="Halpern A.L."/>
            <person name="Halter G.M."/>
            <person name="Han M.V."/>
            <person name="Heger A."/>
            <person name="Hillier L."/>
            <person name="Hinrichs A.S."/>
            <person name="Holmes I."/>
            <person name="Hoskins R.A."/>
            <person name="Hubisz M.J."/>
            <person name="Hultmark D."/>
            <person name="Huntley M.A."/>
            <person name="Jaffe D.B."/>
            <person name="Jagadeeshan S."/>
            <person name="Jeck W.R."/>
            <person name="Johnson J."/>
            <person name="Jones C.D."/>
            <person name="Jordan W.C."/>
            <person name="Karpen G.H."/>
            <person name="Kataoka E."/>
            <person name="Keightley P.D."/>
            <person name="Kheradpour P."/>
            <person name="Kirkness E.F."/>
            <person name="Koerich L.B."/>
            <person name="Kristiansen K."/>
            <person name="Kudrna D."/>
            <person name="Kulathinal R.J."/>
            <person name="Kumar S."/>
            <person name="Kwok R."/>
            <person name="Lander E."/>
            <person name="Langley C.H."/>
            <person name="Lapoint R."/>
            <person name="Lazzaro B.P."/>
            <person name="Lee S.J."/>
            <person name="Levesque L."/>
            <person name="Li R."/>
            <person name="Lin C.F."/>
            <person name="Lin M.F."/>
            <person name="Lindblad-Toh K."/>
            <person name="Llopart A."/>
            <person name="Long M."/>
            <person name="Low L."/>
            <person name="Lozovsky E."/>
            <person name="Lu J."/>
            <person name="Luo M."/>
            <person name="Machado C.A."/>
            <person name="Makalowski W."/>
            <person name="Marzo M."/>
            <person name="Matsuda M."/>
            <person name="Matzkin L."/>
            <person name="McAllister B."/>
            <person name="McBride C.S."/>
            <person name="McKernan B."/>
            <person name="McKernan K."/>
            <person name="Mendez-Lago M."/>
            <person name="Minx P."/>
            <person name="Mollenhauer M.U."/>
            <person name="Montooth K."/>
            <person name="Mount S.M."/>
            <person name="Mu X."/>
            <person name="Myers E."/>
            <person name="Negre B."/>
            <person name="Newfeld S."/>
            <person name="Nielsen R."/>
            <person name="Noor M.A."/>
            <person name="O'Grady P."/>
            <person name="Pachter L."/>
            <person name="Papaceit M."/>
            <person name="Parisi M.J."/>
            <person name="Parisi M."/>
            <person name="Parts L."/>
            <person name="Pedersen J.S."/>
            <person name="Pesole G."/>
            <person name="Phillippy A.M."/>
            <person name="Ponting C.P."/>
            <person name="Pop M."/>
            <person name="Porcelli D."/>
            <person name="Powell J.R."/>
            <person name="Prohaska S."/>
            <person name="Pruitt K."/>
            <person name="Puig M."/>
            <person name="Quesneville H."/>
            <person name="Ram K.R."/>
            <person name="Rand D."/>
            <person name="Rasmussen M.D."/>
            <person name="Reed L.K."/>
            <person name="Reenan R."/>
            <person name="Reily A."/>
            <person name="Remington K.A."/>
            <person name="Rieger T.T."/>
            <person name="Ritchie M.G."/>
            <person name="Robin C."/>
            <person name="Rogers Y.H."/>
            <person name="Rohde C."/>
            <person name="Rozas J."/>
            <person name="Rubenfield M.J."/>
            <person name="Ruiz A."/>
            <person name="Russo S."/>
            <person name="Salzberg S.L."/>
            <person name="Sanchez-Gracia A."/>
            <person name="Saranga D.J."/>
            <person name="Sato H."/>
            <person name="Schaeffer S.W."/>
            <person name="Schatz M.C."/>
            <person name="Schlenke T."/>
            <person name="Schwartz R."/>
            <person name="Segarra C."/>
            <person name="Singh R.S."/>
            <person name="Sirot L."/>
            <person name="Sirota M."/>
            <person name="Sisneros N.B."/>
            <person name="Smith C.D."/>
            <person name="Smith T.F."/>
            <person name="Spieth J."/>
            <person name="Stage D.E."/>
            <person name="Stark A."/>
            <person name="Stephan W."/>
            <person name="Strausberg R.L."/>
            <person name="Strempel S."/>
            <person name="Sturgill D."/>
            <person name="Sutton G."/>
            <person name="Sutton G.G."/>
            <person name="Tao W."/>
            <person name="Teichmann S."/>
            <person name="Tobari Y.N."/>
            <person name="Tomimura Y."/>
            <person name="Tsolas J.M."/>
            <person name="Valente V.L."/>
            <person name="Venter E."/>
            <person name="Venter J.C."/>
            <person name="Vicario S."/>
            <person name="Vieira F.G."/>
            <person name="Vilella A.J."/>
            <person name="Villasante A."/>
            <person name="Walenz B."/>
            <person name="Wang J."/>
            <person name="Wasserman M."/>
            <person name="Watts T."/>
            <person name="Wilson D."/>
            <person name="Wilson R.K."/>
            <person name="Wing R.A."/>
            <person name="Wolfner M.F."/>
            <person name="Wong A."/>
            <person name="Wong G.K."/>
            <person name="Wu C.I."/>
            <person name="Wu G."/>
            <person name="Yamamoto D."/>
            <person name="Yang H.P."/>
            <person name="Yang S.P."/>
            <person name="Yorke J.A."/>
            <person name="Yoshida K."/>
            <person name="Zdobnov E."/>
            <person name="Zhang P."/>
            <person name="Zhang Y."/>
            <person name="Zimin A.V."/>
            <person name="Baldwin J."/>
            <person name="Abdouelleil A."/>
            <person name="Abdulkadir J."/>
            <person name="Abebe A."/>
            <person name="Abera B."/>
            <person name="Abreu J."/>
            <person name="Acer S.C."/>
            <person name="Aftuck L."/>
            <person name="Alexander A."/>
            <person name="An P."/>
            <person name="Anderson E."/>
            <person name="Anderson S."/>
            <person name="Arachi H."/>
            <person name="Azer M."/>
            <person name="Bachantsang P."/>
            <person name="Barry A."/>
            <person name="Bayul T."/>
            <person name="Berlin A."/>
            <person name="Bessette D."/>
            <person name="Bloom T."/>
            <person name="Blye J."/>
            <person name="Boguslavskiy L."/>
            <person name="Bonnet C."/>
            <person name="Boukhgalter B."/>
            <person name="Bourzgui I."/>
            <person name="Brown A."/>
            <person name="Cahill P."/>
            <person name="Channer S."/>
            <person name="Cheshatsang Y."/>
            <person name="Chuda L."/>
            <person name="Citroen M."/>
            <person name="Collymore A."/>
            <person name="Cooke P."/>
            <person name="Costello M."/>
            <person name="D'Aco K."/>
            <person name="Daza R."/>
            <person name="De Haan G."/>
            <person name="DeGray S."/>
            <person name="DeMaso C."/>
            <person name="Dhargay N."/>
            <person name="Dooley K."/>
            <person name="Dooley E."/>
            <person name="Doricent M."/>
            <person name="Dorje P."/>
            <person name="Dorjee K."/>
            <person name="Dupes A."/>
            <person name="Elong R."/>
            <person name="Falk J."/>
            <person name="Farina A."/>
            <person name="Faro S."/>
            <person name="Ferguson D."/>
            <person name="Fisher S."/>
            <person name="Foley C.D."/>
            <person name="Franke A."/>
            <person name="Friedrich D."/>
            <person name="Gadbois L."/>
            <person name="Gearin G."/>
            <person name="Gearin C.R."/>
            <person name="Giannoukos G."/>
            <person name="Goode T."/>
            <person name="Graham J."/>
            <person name="Grandbois E."/>
            <person name="Grewal S."/>
            <person name="Gyaltsen K."/>
            <person name="Hafez N."/>
            <person name="Hagos B."/>
            <person name="Hall J."/>
            <person name="Henson C."/>
            <person name="Hollinger A."/>
            <person name="Honan T."/>
            <person name="Huard M.D."/>
            <person name="Hughes L."/>
            <person name="Hurhula B."/>
            <person name="Husby M.E."/>
            <person name="Kamat A."/>
            <person name="Kanga B."/>
            <person name="Kashin S."/>
            <person name="Khazanovich D."/>
            <person name="Kisner P."/>
            <person name="Lance K."/>
            <person name="Lara M."/>
            <person name="Lee W."/>
            <person name="Lennon N."/>
            <person name="Letendre F."/>
            <person name="LeVine R."/>
            <person name="Lipovsky A."/>
            <person name="Liu X."/>
            <person name="Liu J."/>
            <person name="Liu S."/>
            <person name="Lokyitsang T."/>
            <person name="Lokyitsang Y."/>
            <person name="Lubonja R."/>
            <person name="Lui A."/>
            <person name="MacDonald P."/>
            <person name="Magnisalis V."/>
            <person name="Maru K."/>
            <person name="Matthews C."/>
            <person name="McCusker W."/>
            <person name="McDonough S."/>
            <person name="Mehta T."/>
            <person name="Meldrim J."/>
            <person name="Meneus L."/>
            <person name="Mihai O."/>
            <person name="Mihalev A."/>
            <person name="Mihova T."/>
            <person name="Mittelman R."/>
            <person name="Mlenga V."/>
            <person name="Montmayeur A."/>
            <person name="Mulrain L."/>
            <person name="Navidi A."/>
            <person name="Naylor J."/>
            <person name="Negash T."/>
            <person name="Nguyen T."/>
            <person name="Nguyen N."/>
            <person name="Nicol R."/>
            <person name="Norbu C."/>
            <person name="Norbu N."/>
            <person name="Novod N."/>
            <person name="O'Neill B."/>
            <person name="Osman S."/>
            <person name="Markiewicz E."/>
            <person name="Oyono O.L."/>
            <person name="Patti C."/>
            <person name="Phunkhang P."/>
            <person name="Pierre F."/>
            <person name="Priest M."/>
            <person name="Raghuraman S."/>
            <person name="Rege F."/>
            <person name="Reyes R."/>
            <person name="Rise C."/>
            <person name="Rogov P."/>
            <person name="Ross K."/>
            <person name="Ryan E."/>
            <person name="Settipalli S."/>
            <person name="Shea T."/>
            <person name="Sherpa N."/>
            <person name="Shi L."/>
            <person name="Shih D."/>
            <person name="Sparrow T."/>
            <person name="Spaulding J."/>
            <person name="Stalker J."/>
            <person name="Stange-Thomann N."/>
            <person name="Stavropoulos S."/>
            <person name="Stone C."/>
            <person name="Strader C."/>
            <person name="Tesfaye S."/>
            <person name="Thomson T."/>
            <person name="Thoulutsang Y."/>
            <person name="Thoulutsang D."/>
            <person name="Topham K."/>
            <person name="Topping I."/>
            <person name="Tsamla T."/>
            <person name="Vassiliev H."/>
            <person name="Vo A."/>
            <person name="Wangchuk T."/>
            <person name="Wangdi T."/>
            <person name="Weiand M."/>
            <person name="Wilkinson J."/>
            <person name="Wilson A."/>
            <person name="Yadav S."/>
            <person name="Young G."/>
            <person name="Yu Q."/>
            <person name="Zembek L."/>
            <person name="Zhong D."/>
            <person name="Zimmer A."/>
            <person name="Zwirko Z."/>
            <person name="Jaffe D.B."/>
            <person name="Alvarez P."/>
            <person name="Brockman W."/>
            <person name="Butler J."/>
            <person name="Chin C."/>
            <person name="Gnerre S."/>
            <person name="Grabherr M."/>
            <person name="Kleber M."/>
            <person name="Mauceli E."/>
            <person name="MacCallum I."/>
        </authorList>
    </citation>
    <scope>NUCLEOTIDE SEQUENCE [LARGE SCALE GENOMIC DNA]</scope>
    <source>
        <strain evidence="2 3">TSC#14021-0224.01</strain>
    </source>
</reference>
<keyword evidence="1" id="KW-0812">Transmembrane</keyword>
<dbReference type="Proteomes" id="UP000008711">
    <property type="component" value="Unassembled WGS sequence"/>
</dbReference>
<evidence type="ECO:0000313" key="2">
    <source>
        <dbReference type="EMBL" id="EDV57896.1"/>
    </source>
</evidence>
<keyword evidence="1" id="KW-1133">Transmembrane helix</keyword>
<gene>
    <name evidence="2" type="primary">Dere\GG24286</name>
    <name evidence="2" type="synonym">dere_GLEANR_9028</name>
    <name evidence="2" type="synonym">GG24286</name>
    <name evidence="2" type="ORF">Dere_GG24286</name>
</gene>
<keyword evidence="3" id="KW-1185">Reference proteome</keyword>
<feature type="transmembrane region" description="Helical" evidence="1">
    <location>
        <begin position="12"/>
        <end position="29"/>
    </location>
</feature>
<keyword evidence="1" id="KW-0472">Membrane</keyword>
<sequence>MASLSFCNRRYVRLWTVLILLSVALLLVWRNLQQARKLAATSNGGGHKSVGFLLPNDSDASRAPANYYADYDQQPKVVRREDSPRTKELQSLLKCRNRSLRFQRLQHGDFWLLQNLVVGRKSRDVGCAESVTYTTNGDFTFFDNLEMVVSRWRAPVSFAIHSPGYDLNTTLDAIRYVRNCLPESDSIKDWVSFHVYFPNRHMPDYVPYDEAEVLRCPQICTLVSPPYAGIPPAASYKSRANLTYPINVGRNIARQAANTHFIFACDIELYPSVGFVDQFLDMVARNHSVLALDPRQRRRVYPLPVFEIETGVQVPANKDELLALHRKQQAQVFHLKLCPTCHTIPGQAEWLNRTSRADDQLHVFSKTLRKWKFRAWEPFYVSDNTEPLFDERVTWEGQSNKRIQNYAMCLLDYEYHVLSPAFLVHSPGIKQSSKRDATRIQYAKQMTKFIQAKIEPEYRILFGDSAACRT</sequence>
<dbReference type="PANTHER" id="PTHR47412">
    <property type="entry name" value="FI01434P-RELATED"/>
    <property type="match status" value="1"/>
</dbReference>
<organism evidence="2 3">
    <name type="scientific">Drosophila erecta</name>
    <name type="common">Fruit fly</name>
    <dbReference type="NCBI Taxonomy" id="7220"/>
    <lineage>
        <taxon>Eukaryota</taxon>
        <taxon>Metazoa</taxon>
        <taxon>Ecdysozoa</taxon>
        <taxon>Arthropoda</taxon>
        <taxon>Hexapoda</taxon>
        <taxon>Insecta</taxon>
        <taxon>Pterygota</taxon>
        <taxon>Neoptera</taxon>
        <taxon>Endopterygota</taxon>
        <taxon>Diptera</taxon>
        <taxon>Brachycera</taxon>
        <taxon>Muscomorpha</taxon>
        <taxon>Ephydroidea</taxon>
        <taxon>Drosophilidae</taxon>
        <taxon>Drosophila</taxon>
        <taxon>Sophophora</taxon>
    </lineage>
</organism>
<dbReference type="OMA" id="MYKVQAN"/>
<dbReference type="Pfam" id="PF13896">
    <property type="entry name" value="Glyco_transf_49"/>
    <property type="match status" value="1"/>
</dbReference>
<reference evidence="2 3" key="2">
    <citation type="journal article" date="2008" name="Bioinformatics">
        <title>Assembly reconciliation.</title>
        <authorList>
            <person name="Zimin A.V."/>
            <person name="Smith D.R."/>
            <person name="Sutton G."/>
            <person name="Yorke J.A."/>
        </authorList>
    </citation>
    <scope>NUCLEOTIDE SEQUENCE [LARGE SCALE GENOMIC DNA]</scope>
    <source>
        <strain evidence="2 3">TSC#14021-0224.01</strain>
    </source>
</reference>
<dbReference type="EMBL" id="CH954177">
    <property type="protein sequence ID" value="EDV57896.1"/>
    <property type="molecule type" value="Genomic_DNA"/>
</dbReference>
<dbReference type="PhylomeDB" id="B3N566"/>
<name>B3N566_DROER</name>
<dbReference type="PANTHER" id="PTHR47412:SF1">
    <property type="entry name" value="FI01434P-RELATED"/>
    <property type="match status" value="1"/>
</dbReference>
<evidence type="ECO:0000313" key="3">
    <source>
        <dbReference type="Proteomes" id="UP000008711"/>
    </source>
</evidence>
<dbReference type="KEGG" id="der:6540751"/>
<accession>B3N566</accession>
<dbReference type="eggNOG" id="KOG3765">
    <property type="taxonomic scope" value="Eukaryota"/>
</dbReference>